<evidence type="ECO:0000256" key="3">
    <source>
        <dbReference type="ARBA" id="ARBA00022679"/>
    </source>
</evidence>
<evidence type="ECO:0000256" key="5">
    <source>
        <dbReference type="RuleBase" id="RU003452"/>
    </source>
</evidence>
<dbReference type="Pfam" id="PF00797">
    <property type="entry name" value="Acetyltransf_2"/>
    <property type="match status" value="2"/>
</dbReference>
<organism evidence="6 7">
    <name type="scientific">Chelydra serpentina</name>
    <name type="common">Snapping turtle</name>
    <name type="synonym">Testudo serpentina</name>
    <dbReference type="NCBI Taxonomy" id="8475"/>
    <lineage>
        <taxon>Eukaryota</taxon>
        <taxon>Metazoa</taxon>
        <taxon>Chordata</taxon>
        <taxon>Craniata</taxon>
        <taxon>Vertebrata</taxon>
        <taxon>Euteleostomi</taxon>
        <taxon>Archelosauria</taxon>
        <taxon>Testudinata</taxon>
        <taxon>Testudines</taxon>
        <taxon>Cryptodira</taxon>
        <taxon>Durocryptodira</taxon>
        <taxon>Americhelydia</taxon>
        <taxon>Chelydroidea</taxon>
        <taxon>Chelydridae</taxon>
        <taxon>Chelydra</taxon>
    </lineage>
</organism>
<dbReference type="InterPro" id="IPR001447">
    <property type="entry name" value="Arylamine_N-AcTrfase"/>
</dbReference>
<evidence type="ECO:0000256" key="2">
    <source>
        <dbReference type="ARBA" id="ARBA00012701"/>
    </source>
</evidence>
<keyword evidence="4 5" id="KW-0012">Acyltransferase</keyword>
<dbReference type="Gene3D" id="3.30.2140.20">
    <property type="match status" value="1"/>
</dbReference>
<dbReference type="EC" id="2.3.1.5" evidence="2"/>
<protein>
    <recommendedName>
        <fullName evidence="2">arylamine N-acetyltransferase</fullName>
        <ecNumber evidence="2">2.3.1.5</ecNumber>
    </recommendedName>
</protein>
<evidence type="ECO:0000256" key="4">
    <source>
        <dbReference type="ARBA" id="ARBA00023315"/>
    </source>
</evidence>
<reference evidence="6" key="1">
    <citation type="submission" date="2025-08" db="UniProtKB">
        <authorList>
            <consortium name="Ensembl"/>
        </authorList>
    </citation>
    <scope>IDENTIFICATION</scope>
</reference>
<dbReference type="PANTHER" id="PTHR11786">
    <property type="entry name" value="N-HYDROXYARYLAMINE O-ACETYLTRANSFERASE"/>
    <property type="match status" value="1"/>
</dbReference>
<accession>A0A8C3XKL3</accession>
<dbReference type="AlphaFoldDB" id="A0A8C3XKL3"/>
<dbReference type="GO" id="GO:0004060">
    <property type="term" value="F:arylamine N-acetyltransferase activity"/>
    <property type="evidence" value="ECO:0007669"/>
    <property type="project" value="UniProtKB-EC"/>
</dbReference>
<dbReference type="PRINTS" id="PR01543">
    <property type="entry name" value="ANATRNSFRASE"/>
</dbReference>
<dbReference type="InterPro" id="IPR038765">
    <property type="entry name" value="Papain-like_cys_pep_sf"/>
</dbReference>
<reference evidence="6" key="2">
    <citation type="submission" date="2025-09" db="UniProtKB">
        <authorList>
            <consortium name="Ensembl"/>
        </authorList>
    </citation>
    <scope>IDENTIFICATION</scope>
</reference>
<dbReference type="Proteomes" id="UP000694403">
    <property type="component" value="Unplaced"/>
</dbReference>
<evidence type="ECO:0000256" key="1">
    <source>
        <dbReference type="ARBA" id="ARBA00006547"/>
    </source>
</evidence>
<keyword evidence="3 5" id="KW-0808">Transferase</keyword>
<dbReference type="InterPro" id="IPR053710">
    <property type="entry name" value="Arylamine_NAT_domain_sf"/>
</dbReference>
<keyword evidence="7" id="KW-1185">Reference proteome</keyword>
<sequence>MHTAETQSRCDNILSKTSIKYYKTPPGFQSCRNTALLDLETLTAIFQHYIRAVPFKNLNMHCGEIIKLDIEPIYNKTVSKKCGGWGMENNQLLFWVFQAEQIYIPHINHILLNVAFGCKSYVVDGGFGASCQMWQQKPKTPVIFRKIPKKQYNPNQSFSNSDNLEAKEGRKIYSFTLKPQTINYFQQLNMHTQASPDSLFRKTSLIGDLTNRGEFQGRVTCPEEGRLIPLRPPRTALYQSEHSTAPGSSSTTQKRSFCFKNVCFRNHGNAERKHGLLSPPL</sequence>
<comment type="similarity">
    <text evidence="1 5">Belongs to the arylamine N-acetyltransferase family.</text>
</comment>
<dbReference type="Ensembl" id="ENSCSRT00000005168.1">
    <property type="protein sequence ID" value="ENSCSRP00000005007.1"/>
    <property type="gene ID" value="ENSCSRG00000003782.1"/>
</dbReference>
<evidence type="ECO:0000313" key="7">
    <source>
        <dbReference type="Proteomes" id="UP000694403"/>
    </source>
</evidence>
<name>A0A8C3XKL3_CHESE</name>
<evidence type="ECO:0000313" key="6">
    <source>
        <dbReference type="Ensembl" id="ENSCSRP00000005007.1"/>
    </source>
</evidence>
<dbReference type="PANTHER" id="PTHR11786:SF8">
    <property type="entry name" value="ARYLAMINE N-ACETYLTRANSFERASE 1"/>
    <property type="match status" value="1"/>
</dbReference>
<dbReference type="SUPFAM" id="SSF54001">
    <property type="entry name" value="Cysteine proteinases"/>
    <property type="match status" value="1"/>
</dbReference>
<proteinExistence type="inferred from homology"/>